<dbReference type="PANTHER" id="PTHR10192:SF5">
    <property type="entry name" value="GEPHYRIN"/>
    <property type="match status" value="1"/>
</dbReference>
<proteinExistence type="inferred from homology"/>
<dbReference type="InterPro" id="IPR038987">
    <property type="entry name" value="MoeA-like"/>
</dbReference>
<dbReference type="InterPro" id="IPR036425">
    <property type="entry name" value="MoaB/Mog-like_dom_sf"/>
</dbReference>
<dbReference type="InterPro" id="IPR005110">
    <property type="entry name" value="MoeA_linker/N"/>
</dbReference>
<dbReference type="InterPro" id="IPR001453">
    <property type="entry name" value="MoaB/Mog_dom"/>
</dbReference>
<comment type="cofactor">
    <cofactor evidence="6">
        <name>Mg(2+)</name>
        <dbReference type="ChEBI" id="CHEBI:18420"/>
    </cofactor>
</comment>
<dbReference type="Pfam" id="PF00994">
    <property type="entry name" value="MoCF_biosynth"/>
    <property type="match status" value="1"/>
</dbReference>
<keyword evidence="6" id="KW-0479">Metal-binding</keyword>
<feature type="domain" description="MoaB/Mog" evidence="7">
    <location>
        <begin position="177"/>
        <end position="314"/>
    </location>
</feature>
<dbReference type="InterPro" id="IPR005111">
    <property type="entry name" value="MoeA_C_domain_IV"/>
</dbReference>
<dbReference type="SMART" id="SM00852">
    <property type="entry name" value="MoCF_biosynth"/>
    <property type="match status" value="1"/>
</dbReference>
<dbReference type="Gene3D" id="3.90.105.10">
    <property type="entry name" value="Molybdopterin biosynthesis moea protein, domain 2"/>
    <property type="match status" value="1"/>
</dbReference>
<evidence type="ECO:0000256" key="4">
    <source>
        <dbReference type="ARBA" id="ARBA00023150"/>
    </source>
</evidence>
<sequence length="402" mass="42259">MSNTFLSVDQARAWLLERARPLAGSESVELLAAAGRVLAEAVTATLNVPPHDNSAMDGYALRLADFGQALPVSQRVPAGSVPTPLQAGTVARIFTGAPIPLGADAVIMQEQAEVLEDGRVLLSGNPEMGQNIRLAGEDIADGQVVLKAGQRLGPADLGLAASLGIAKLAVRRALTVAAFFTGDELTEPGQPLSAGKIYNSNRYWLVTSLTALGCRVIDLGIIPDNLAATRVALAKAASEADVIITCGGVSVGEEDHVKAAVEAEGELTLWKIAMKPGKPLAYGRIGAADFIGLPGNPVSGFVTFEVLVKAFLAARQGGEAAKVVATERLPAAFHWDKPDTRREEFVRVRRELVDGHLQLVTYPNQGSGVLMSCAWAEGLVRLAPGQRVSPGELLDFLPLTRG</sequence>
<dbReference type="EC" id="2.10.1.1" evidence="6"/>
<dbReference type="Gene3D" id="2.170.190.11">
    <property type="entry name" value="Molybdopterin biosynthesis moea protein, domain 3"/>
    <property type="match status" value="1"/>
</dbReference>
<evidence type="ECO:0000313" key="8">
    <source>
        <dbReference type="EMBL" id="MDN0075388.1"/>
    </source>
</evidence>
<gene>
    <name evidence="8" type="ORF">QU481_10845</name>
</gene>
<dbReference type="InterPro" id="IPR036135">
    <property type="entry name" value="MoeA_linker/N_sf"/>
</dbReference>
<evidence type="ECO:0000256" key="3">
    <source>
        <dbReference type="ARBA" id="ARBA00010763"/>
    </source>
</evidence>
<dbReference type="EMBL" id="JAUEDK010000016">
    <property type="protein sequence ID" value="MDN0075388.1"/>
    <property type="molecule type" value="Genomic_DNA"/>
</dbReference>
<protein>
    <recommendedName>
        <fullName evidence="6">Molybdopterin molybdenumtransferase</fullName>
        <ecNumber evidence="6">2.10.1.1</ecNumber>
    </recommendedName>
</protein>
<dbReference type="SUPFAM" id="SSF63882">
    <property type="entry name" value="MoeA N-terminal region -like"/>
    <property type="match status" value="1"/>
</dbReference>
<dbReference type="NCBIfam" id="NF045515">
    <property type="entry name" value="Glp_gephyrin"/>
    <property type="match status" value="1"/>
</dbReference>
<dbReference type="Pfam" id="PF03453">
    <property type="entry name" value="MoeA_N"/>
    <property type="match status" value="1"/>
</dbReference>
<keyword evidence="6" id="KW-0460">Magnesium</keyword>
<dbReference type="PANTHER" id="PTHR10192">
    <property type="entry name" value="MOLYBDOPTERIN BIOSYNTHESIS PROTEIN"/>
    <property type="match status" value="1"/>
</dbReference>
<reference evidence="8" key="1">
    <citation type="submission" date="2023-06" db="EMBL/GenBank/DDBJ databases">
        <authorList>
            <person name="Zhang S."/>
        </authorList>
    </citation>
    <scope>NUCLEOTIDE SEQUENCE</scope>
    <source>
        <strain evidence="8">SG2303</strain>
    </source>
</reference>
<comment type="pathway">
    <text evidence="2 6">Cofactor biosynthesis; molybdopterin biosynthesis.</text>
</comment>
<comment type="similarity">
    <text evidence="3 6">Belongs to the MoeA family.</text>
</comment>
<dbReference type="Gene3D" id="2.40.340.10">
    <property type="entry name" value="MoeA, C-terminal, domain IV"/>
    <property type="match status" value="1"/>
</dbReference>
<organism evidence="8 9">
    <name type="scientific">Crenobacter oryzisoli</name>
    <dbReference type="NCBI Taxonomy" id="3056844"/>
    <lineage>
        <taxon>Bacteria</taxon>
        <taxon>Pseudomonadati</taxon>
        <taxon>Pseudomonadota</taxon>
        <taxon>Betaproteobacteria</taxon>
        <taxon>Neisseriales</taxon>
        <taxon>Neisseriaceae</taxon>
        <taxon>Crenobacter</taxon>
    </lineage>
</organism>
<comment type="catalytic activity">
    <reaction evidence="5">
        <text>adenylyl-molybdopterin + molybdate = Mo-molybdopterin + AMP + H(+)</text>
        <dbReference type="Rhea" id="RHEA:35047"/>
        <dbReference type="ChEBI" id="CHEBI:15378"/>
        <dbReference type="ChEBI" id="CHEBI:36264"/>
        <dbReference type="ChEBI" id="CHEBI:62727"/>
        <dbReference type="ChEBI" id="CHEBI:71302"/>
        <dbReference type="ChEBI" id="CHEBI:456215"/>
        <dbReference type="EC" id="2.10.1.1"/>
    </reaction>
</comment>
<evidence type="ECO:0000256" key="2">
    <source>
        <dbReference type="ARBA" id="ARBA00005046"/>
    </source>
</evidence>
<accession>A0ABT7XNL3</accession>
<evidence type="ECO:0000256" key="5">
    <source>
        <dbReference type="ARBA" id="ARBA00047317"/>
    </source>
</evidence>
<dbReference type="SUPFAM" id="SSF53218">
    <property type="entry name" value="Molybdenum cofactor biosynthesis proteins"/>
    <property type="match status" value="1"/>
</dbReference>
<comment type="caution">
    <text evidence="8">The sequence shown here is derived from an EMBL/GenBank/DDBJ whole genome shotgun (WGS) entry which is preliminary data.</text>
</comment>
<keyword evidence="4 6" id="KW-0501">Molybdenum cofactor biosynthesis</keyword>
<dbReference type="CDD" id="cd00887">
    <property type="entry name" value="MoeA"/>
    <property type="match status" value="1"/>
</dbReference>
<evidence type="ECO:0000256" key="1">
    <source>
        <dbReference type="ARBA" id="ARBA00002901"/>
    </source>
</evidence>
<evidence type="ECO:0000313" key="9">
    <source>
        <dbReference type="Proteomes" id="UP001168540"/>
    </source>
</evidence>
<keyword evidence="6" id="KW-0500">Molybdenum</keyword>
<dbReference type="Pfam" id="PF03454">
    <property type="entry name" value="MoeA_C"/>
    <property type="match status" value="1"/>
</dbReference>
<evidence type="ECO:0000256" key="6">
    <source>
        <dbReference type="RuleBase" id="RU365090"/>
    </source>
</evidence>
<keyword evidence="6" id="KW-0808">Transferase</keyword>
<evidence type="ECO:0000259" key="7">
    <source>
        <dbReference type="SMART" id="SM00852"/>
    </source>
</evidence>
<dbReference type="InterPro" id="IPR036688">
    <property type="entry name" value="MoeA_C_domain_IV_sf"/>
</dbReference>
<dbReference type="RefSeq" id="WP_289829996.1">
    <property type="nucleotide sequence ID" value="NZ_JAUEDK010000016.1"/>
</dbReference>
<dbReference type="SUPFAM" id="SSF63867">
    <property type="entry name" value="MoeA C-terminal domain-like"/>
    <property type="match status" value="1"/>
</dbReference>
<name>A0ABT7XNL3_9NEIS</name>
<dbReference type="Proteomes" id="UP001168540">
    <property type="component" value="Unassembled WGS sequence"/>
</dbReference>
<keyword evidence="9" id="KW-1185">Reference proteome</keyword>
<comment type="function">
    <text evidence="1 6">Catalyzes the insertion of molybdate into adenylated molybdopterin with the concomitant release of AMP.</text>
</comment>
<dbReference type="Gene3D" id="3.40.980.10">
    <property type="entry name" value="MoaB/Mog-like domain"/>
    <property type="match status" value="1"/>
</dbReference>
<dbReference type="NCBIfam" id="TIGR00177">
    <property type="entry name" value="molyb_syn"/>
    <property type="match status" value="1"/>
</dbReference>